<dbReference type="Proteomes" id="UP001447842">
    <property type="component" value="Chromosome"/>
</dbReference>
<keyword evidence="3" id="KW-1185">Reference proteome</keyword>
<feature type="chain" id="PRO_5046685452" description="Alginate export domain-containing protein" evidence="1">
    <location>
        <begin position="22"/>
        <end position="379"/>
    </location>
</feature>
<sequence length="379" mass="42432">MTLWRLWAGSVLLSVLLPLQAAETTFTIENTNFLQQQHSGLDNTAYTYDYDRLRLSGGWRSGAYFLTGIGDVVNYLGNGYVHSDEFALFDEVRPDIPFEVRTEAQHYGPGAAHARIYRLYGGYEDSVQRITAGIQKISMGVGRIWTPTDLYNAKNSYALEPDEVYGVLAATYSYAPSDLSTVTAVASVRHDRTFKYAARAKGYLAFADVGLDFIRSEDTLMIGYELEGNFFSTGAEWRSEGGYFKSDLLDTEFFQGIAGFDYGFENGITWVVEALYSSETFTYTQLLDNYADELVGNMVQSPFYAGTTLTYDFNLAFSGSFLYIESFDEASSRFVAPSLTYTLNDHNTFTAGMLLGFGSDSSAFGPYGERFYLEWQASY</sequence>
<feature type="signal peptide" evidence="1">
    <location>
        <begin position="1"/>
        <end position="21"/>
    </location>
</feature>
<evidence type="ECO:0000313" key="2">
    <source>
        <dbReference type="EMBL" id="XAU14948.1"/>
    </source>
</evidence>
<accession>A0ABZ3HAZ7</accession>
<protein>
    <recommendedName>
        <fullName evidence="4">Alginate export domain-containing protein</fullName>
    </recommendedName>
</protein>
<reference evidence="2 3" key="1">
    <citation type="submission" date="2024-03" db="EMBL/GenBank/DDBJ databases">
        <title>Sulfurimonas sp. HSL3-1.</title>
        <authorList>
            <person name="Wang S."/>
        </authorList>
    </citation>
    <scope>NUCLEOTIDE SEQUENCE [LARGE SCALE GENOMIC DNA]</scope>
    <source>
        <strain evidence="2 3">HSL3-1</strain>
    </source>
</reference>
<evidence type="ECO:0000313" key="3">
    <source>
        <dbReference type="Proteomes" id="UP001447842"/>
    </source>
</evidence>
<gene>
    <name evidence="2" type="ORF">WCY31_11975</name>
</gene>
<proteinExistence type="predicted"/>
<name>A0ABZ3HAZ7_9BACT</name>
<keyword evidence="1" id="KW-0732">Signal</keyword>
<evidence type="ECO:0000256" key="1">
    <source>
        <dbReference type="SAM" id="SignalP"/>
    </source>
</evidence>
<evidence type="ECO:0008006" key="4">
    <source>
        <dbReference type="Google" id="ProtNLM"/>
    </source>
</evidence>
<dbReference type="RefSeq" id="WP_345972550.1">
    <property type="nucleotide sequence ID" value="NZ_CP147920.1"/>
</dbReference>
<dbReference type="EMBL" id="CP147920">
    <property type="protein sequence ID" value="XAU14948.1"/>
    <property type="molecule type" value="Genomic_DNA"/>
</dbReference>
<organism evidence="2 3">
    <name type="scientific">Sulfurimonas diazotrophicus</name>
    <dbReference type="NCBI Taxonomy" id="3131939"/>
    <lineage>
        <taxon>Bacteria</taxon>
        <taxon>Pseudomonadati</taxon>
        <taxon>Campylobacterota</taxon>
        <taxon>Epsilonproteobacteria</taxon>
        <taxon>Campylobacterales</taxon>
        <taxon>Sulfurimonadaceae</taxon>
        <taxon>Sulfurimonas</taxon>
    </lineage>
</organism>